<dbReference type="PROSITE" id="PS51384">
    <property type="entry name" value="FAD_FR"/>
    <property type="match status" value="1"/>
</dbReference>
<evidence type="ECO:0000313" key="10">
    <source>
        <dbReference type="EMBL" id="TDP96166.1"/>
    </source>
</evidence>
<dbReference type="InterPro" id="IPR050415">
    <property type="entry name" value="MRET"/>
</dbReference>
<dbReference type="GO" id="GO:0016491">
    <property type="term" value="F:oxidoreductase activity"/>
    <property type="evidence" value="ECO:0007669"/>
    <property type="project" value="UniProtKB-KW"/>
</dbReference>
<dbReference type="Pfam" id="PF00970">
    <property type="entry name" value="FAD_binding_6"/>
    <property type="match status" value="1"/>
</dbReference>
<dbReference type="InterPro" id="IPR001041">
    <property type="entry name" value="2Fe-2S_ferredoxin-type"/>
</dbReference>
<evidence type="ECO:0000256" key="1">
    <source>
        <dbReference type="ARBA" id="ARBA00001974"/>
    </source>
</evidence>
<dbReference type="PANTHER" id="PTHR47354:SF6">
    <property type="entry name" value="NADH OXIDOREDUCTASE HCR"/>
    <property type="match status" value="1"/>
</dbReference>
<sequence>MLSLLEALATPHGVDRYLELVHPMLTVRAVRAQVTAVHRQTPDTVTLALRPTRTWKGFDAGQYLRVSVLIDGVLRSRCYSPANAATKGDHIELTVKAHPDGLVSGYLHANAKPGLVVDISQADGTFRLPAARPDRLLLISGGSGITPVMSMLRTLCAEGHTGDVTFLHYAYTENDVPYLRELRALADEHENVHLVLAYTEATDGDLKGLFSHEHLAQAEPRYKEAQTYLCGPGGLMRGVRELYDELGLGERLHTEEFAPAPVAADEEATGVVTFARSDTAGDNDGTTLLEQAEAAGINAEHGCRMGICFSCTQVKRHGRVRNVLSGDVSTEEDEEIQLCVNVPVGDVTIEL</sequence>
<dbReference type="PANTHER" id="PTHR47354">
    <property type="entry name" value="NADH OXIDOREDUCTASE HCR"/>
    <property type="match status" value="1"/>
</dbReference>
<organism evidence="10 11">
    <name type="scientific">Labedaea rhizosphaerae</name>
    <dbReference type="NCBI Taxonomy" id="598644"/>
    <lineage>
        <taxon>Bacteria</taxon>
        <taxon>Bacillati</taxon>
        <taxon>Actinomycetota</taxon>
        <taxon>Actinomycetes</taxon>
        <taxon>Pseudonocardiales</taxon>
        <taxon>Pseudonocardiaceae</taxon>
        <taxon>Labedaea</taxon>
    </lineage>
</organism>
<dbReference type="InterPro" id="IPR012675">
    <property type="entry name" value="Beta-grasp_dom_sf"/>
</dbReference>
<dbReference type="Gene3D" id="3.10.20.30">
    <property type="match status" value="1"/>
</dbReference>
<dbReference type="PRINTS" id="PR00410">
    <property type="entry name" value="PHEHYDRXLASE"/>
</dbReference>
<evidence type="ECO:0000313" key="11">
    <source>
        <dbReference type="Proteomes" id="UP000295444"/>
    </source>
</evidence>
<evidence type="ECO:0000259" key="9">
    <source>
        <dbReference type="PROSITE" id="PS51384"/>
    </source>
</evidence>
<dbReference type="EMBL" id="SNXZ01000004">
    <property type="protein sequence ID" value="TDP96166.1"/>
    <property type="molecule type" value="Genomic_DNA"/>
</dbReference>
<keyword evidence="2" id="KW-0285">Flavoprotein</keyword>
<dbReference type="AlphaFoldDB" id="A0A4R6SB12"/>
<reference evidence="10 11" key="1">
    <citation type="submission" date="2019-03" db="EMBL/GenBank/DDBJ databases">
        <title>Genomic Encyclopedia of Type Strains, Phase IV (KMG-IV): sequencing the most valuable type-strain genomes for metagenomic binning, comparative biology and taxonomic classification.</title>
        <authorList>
            <person name="Goeker M."/>
        </authorList>
    </citation>
    <scope>NUCLEOTIDE SEQUENCE [LARGE SCALE GENOMIC DNA]</scope>
    <source>
        <strain evidence="10 11">DSM 45361</strain>
    </source>
</reference>
<feature type="domain" description="FAD-binding FR-type" evidence="9">
    <location>
        <begin position="27"/>
        <end position="129"/>
    </location>
</feature>
<dbReference type="Pfam" id="PF00111">
    <property type="entry name" value="Fer2"/>
    <property type="match status" value="1"/>
</dbReference>
<dbReference type="InterPro" id="IPR001433">
    <property type="entry name" value="OxRdtase_FAD/NAD-bd"/>
</dbReference>
<dbReference type="InterPro" id="IPR039261">
    <property type="entry name" value="FNR_nucleotide-bd"/>
</dbReference>
<keyword evidence="11" id="KW-1185">Reference proteome</keyword>
<protein>
    <submittedName>
        <fullName evidence="10">Ferredoxin-NADP reductase</fullName>
    </submittedName>
</protein>
<dbReference type="Pfam" id="PF00175">
    <property type="entry name" value="NAD_binding_1"/>
    <property type="match status" value="1"/>
</dbReference>
<comment type="cofactor">
    <cofactor evidence="1">
        <name>FAD</name>
        <dbReference type="ChEBI" id="CHEBI:57692"/>
    </cofactor>
</comment>
<keyword evidence="6" id="KW-0560">Oxidoreductase</keyword>
<evidence type="ECO:0000256" key="3">
    <source>
        <dbReference type="ARBA" id="ARBA00022714"/>
    </source>
</evidence>
<dbReference type="InterPro" id="IPR008333">
    <property type="entry name" value="Cbr1-like_FAD-bd_dom"/>
</dbReference>
<dbReference type="SUPFAM" id="SSF54292">
    <property type="entry name" value="2Fe-2S ferredoxin-like"/>
    <property type="match status" value="1"/>
</dbReference>
<dbReference type="RefSeq" id="WP_243754225.1">
    <property type="nucleotide sequence ID" value="NZ_SNXZ01000004.1"/>
</dbReference>
<dbReference type="InterPro" id="IPR017927">
    <property type="entry name" value="FAD-bd_FR_type"/>
</dbReference>
<accession>A0A4R6SB12</accession>
<gene>
    <name evidence="10" type="ORF">EV186_104148</name>
</gene>
<dbReference type="SUPFAM" id="SSF63380">
    <property type="entry name" value="Riboflavin synthase domain-like"/>
    <property type="match status" value="1"/>
</dbReference>
<evidence type="ECO:0000256" key="2">
    <source>
        <dbReference type="ARBA" id="ARBA00022630"/>
    </source>
</evidence>
<dbReference type="Gene3D" id="3.40.50.80">
    <property type="entry name" value="Nucleotide-binding domain of ferredoxin-NADP reductase (FNR) module"/>
    <property type="match status" value="1"/>
</dbReference>
<proteinExistence type="predicted"/>
<name>A0A4R6SB12_LABRH</name>
<keyword evidence="7" id="KW-0408">Iron</keyword>
<dbReference type="GO" id="GO:0046872">
    <property type="term" value="F:metal ion binding"/>
    <property type="evidence" value="ECO:0007669"/>
    <property type="project" value="UniProtKB-KW"/>
</dbReference>
<dbReference type="InterPro" id="IPR036010">
    <property type="entry name" value="2Fe-2S_ferredoxin-like_sf"/>
</dbReference>
<dbReference type="InterPro" id="IPR017938">
    <property type="entry name" value="Riboflavin_synthase-like_b-brl"/>
</dbReference>
<evidence type="ECO:0000256" key="7">
    <source>
        <dbReference type="ARBA" id="ARBA00023004"/>
    </source>
</evidence>
<dbReference type="Gene3D" id="2.40.30.10">
    <property type="entry name" value="Translation factors"/>
    <property type="match status" value="1"/>
</dbReference>
<keyword evidence="5" id="KW-0274">FAD</keyword>
<evidence type="ECO:0000256" key="5">
    <source>
        <dbReference type="ARBA" id="ARBA00022827"/>
    </source>
</evidence>
<dbReference type="GO" id="GO:0051537">
    <property type="term" value="F:2 iron, 2 sulfur cluster binding"/>
    <property type="evidence" value="ECO:0007669"/>
    <property type="project" value="UniProtKB-KW"/>
</dbReference>
<keyword evidence="8" id="KW-0411">Iron-sulfur</keyword>
<dbReference type="CDD" id="cd06216">
    <property type="entry name" value="FNR_iron_sulfur_binding_2"/>
    <property type="match status" value="1"/>
</dbReference>
<dbReference type="SUPFAM" id="SSF52343">
    <property type="entry name" value="Ferredoxin reductase-like, C-terminal NADP-linked domain"/>
    <property type="match status" value="1"/>
</dbReference>
<dbReference type="Proteomes" id="UP000295444">
    <property type="component" value="Unassembled WGS sequence"/>
</dbReference>
<evidence type="ECO:0000256" key="6">
    <source>
        <dbReference type="ARBA" id="ARBA00023002"/>
    </source>
</evidence>
<comment type="caution">
    <text evidence="10">The sequence shown here is derived from an EMBL/GenBank/DDBJ whole genome shotgun (WGS) entry which is preliminary data.</text>
</comment>
<keyword evidence="3" id="KW-0001">2Fe-2S</keyword>
<keyword evidence="4" id="KW-0479">Metal-binding</keyword>
<evidence type="ECO:0000256" key="8">
    <source>
        <dbReference type="ARBA" id="ARBA00023014"/>
    </source>
</evidence>
<evidence type="ECO:0000256" key="4">
    <source>
        <dbReference type="ARBA" id="ARBA00022723"/>
    </source>
</evidence>
<dbReference type="CDD" id="cd00207">
    <property type="entry name" value="fer2"/>
    <property type="match status" value="1"/>
</dbReference>